<comment type="similarity">
    <text evidence="1">Belongs to the enoyl-CoA hydratase/isomerase family.</text>
</comment>
<reference evidence="2" key="1">
    <citation type="submission" date="2018-05" db="EMBL/GenBank/DDBJ databases">
        <authorList>
            <person name="Lanie J.A."/>
            <person name="Ng W.-L."/>
            <person name="Kazmierczak K.M."/>
            <person name="Andrzejewski T.M."/>
            <person name="Davidsen T.M."/>
            <person name="Wayne K.J."/>
            <person name="Tettelin H."/>
            <person name="Glass J.I."/>
            <person name="Rusch D."/>
            <person name="Podicherti R."/>
            <person name="Tsui H.-C.T."/>
            <person name="Winkler M.E."/>
        </authorList>
    </citation>
    <scope>NUCLEOTIDE SEQUENCE</scope>
</reference>
<dbReference type="Pfam" id="PF00378">
    <property type="entry name" value="ECH_1"/>
    <property type="match status" value="1"/>
</dbReference>
<dbReference type="SUPFAM" id="SSF52096">
    <property type="entry name" value="ClpP/crotonase"/>
    <property type="match status" value="1"/>
</dbReference>
<dbReference type="PROSITE" id="PS00166">
    <property type="entry name" value="ENOYL_COA_HYDRATASE"/>
    <property type="match status" value="1"/>
</dbReference>
<gene>
    <name evidence="2" type="ORF">METZ01_LOCUS73923</name>
</gene>
<evidence type="ECO:0000313" key="2">
    <source>
        <dbReference type="EMBL" id="SVA21069.1"/>
    </source>
</evidence>
<proteinExistence type="inferred from homology"/>
<dbReference type="GO" id="GO:0006635">
    <property type="term" value="P:fatty acid beta-oxidation"/>
    <property type="evidence" value="ECO:0007669"/>
    <property type="project" value="TreeGrafter"/>
</dbReference>
<dbReference type="EMBL" id="UINC01005397">
    <property type="protein sequence ID" value="SVA21069.1"/>
    <property type="molecule type" value="Genomic_DNA"/>
</dbReference>
<sequence length="272" mass="29719">MNDTLIYEVDGPIAVLTLNRPDKLNAIDTSMLEAINQAMDDAEDNTNVRAIVLKGAGKSFSSGFDLNDKVWDSEDEADIRTALENDFNSIMRFWDSTKPTIAIVQGHCLGGAMEMALACDVTLAGENATFGEPEVAIASGIVAMLLPWLTGPKLAKELLLTGNINIPSQRIYEMGLINQVVKESELDNAGMQMAETIASNDRLTVEITKRAINRTLEIGGMREALIDALEADVLLETAENDEAKAFNKVLAEKGLKAAKEWRREYIKKLSNG</sequence>
<dbReference type="Gene3D" id="3.90.226.10">
    <property type="entry name" value="2-enoyl-CoA Hydratase, Chain A, domain 1"/>
    <property type="match status" value="1"/>
</dbReference>
<accession>A0A381TZ03</accession>
<dbReference type="AlphaFoldDB" id="A0A381TZ03"/>
<protein>
    <recommendedName>
        <fullName evidence="3">Enoyl-CoA hydratase</fullName>
    </recommendedName>
</protein>
<name>A0A381TZ03_9ZZZZ</name>
<dbReference type="PANTHER" id="PTHR11941:SF124">
    <property type="entry name" value="ENOYL-COA HYDRATASE ECHA13-RELATED"/>
    <property type="match status" value="1"/>
</dbReference>
<dbReference type="InterPro" id="IPR018376">
    <property type="entry name" value="Enoyl-CoA_hyd/isom_CS"/>
</dbReference>
<evidence type="ECO:0000256" key="1">
    <source>
        <dbReference type="ARBA" id="ARBA00005254"/>
    </source>
</evidence>
<organism evidence="2">
    <name type="scientific">marine metagenome</name>
    <dbReference type="NCBI Taxonomy" id="408172"/>
    <lineage>
        <taxon>unclassified sequences</taxon>
        <taxon>metagenomes</taxon>
        <taxon>ecological metagenomes</taxon>
    </lineage>
</organism>
<dbReference type="InterPro" id="IPR029045">
    <property type="entry name" value="ClpP/crotonase-like_dom_sf"/>
</dbReference>
<dbReference type="GO" id="GO:0003824">
    <property type="term" value="F:catalytic activity"/>
    <property type="evidence" value="ECO:0007669"/>
    <property type="project" value="InterPro"/>
</dbReference>
<evidence type="ECO:0008006" key="3">
    <source>
        <dbReference type="Google" id="ProtNLM"/>
    </source>
</evidence>
<dbReference type="InterPro" id="IPR001753">
    <property type="entry name" value="Enoyl-CoA_hydra/iso"/>
</dbReference>
<dbReference type="CDD" id="cd06558">
    <property type="entry name" value="crotonase-like"/>
    <property type="match status" value="1"/>
</dbReference>
<dbReference type="PANTHER" id="PTHR11941">
    <property type="entry name" value="ENOYL-COA HYDRATASE-RELATED"/>
    <property type="match status" value="1"/>
</dbReference>